<organism evidence="1 2">
    <name type="scientific">Sphaerodactylus townsendi</name>
    <dbReference type="NCBI Taxonomy" id="933632"/>
    <lineage>
        <taxon>Eukaryota</taxon>
        <taxon>Metazoa</taxon>
        <taxon>Chordata</taxon>
        <taxon>Craniata</taxon>
        <taxon>Vertebrata</taxon>
        <taxon>Euteleostomi</taxon>
        <taxon>Lepidosauria</taxon>
        <taxon>Squamata</taxon>
        <taxon>Bifurcata</taxon>
        <taxon>Gekkota</taxon>
        <taxon>Sphaerodactylidae</taxon>
        <taxon>Sphaerodactylus</taxon>
    </lineage>
</organism>
<keyword evidence="1" id="KW-0762">Sugar transport</keyword>
<dbReference type="Proteomes" id="UP000827872">
    <property type="component" value="Linkage Group LG10"/>
</dbReference>
<evidence type="ECO:0000313" key="2">
    <source>
        <dbReference type="Proteomes" id="UP000827872"/>
    </source>
</evidence>
<protein>
    <submittedName>
        <fullName evidence="1">Solute carrier 2, facilitated glucose transporter member 9</fullName>
    </submittedName>
</protein>
<name>A0ACB8E656_9SAUR</name>
<reference evidence="1" key="1">
    <citation type="submission" date="2021-08" db="EMBL/GenBank/DDBJ databases">
        <title>The first chromosome-level gecko genome reveals the dynamic sex chromosomes of Neotropical dwarf geckos (Sphaerodactylidae: Sphaerodactylus).</title>
        <authorList>
            <person name="Pinto B.J."/>
            <person name="Keating S.E."/>
            <person name="Gamble T."/>
        </authorList>
    </citation>
    <scope>NUCLEOTIDE SEQUENCE</scope>
    <source>
        <strain evidence="1">TG3544</strain>
    </source>
</reference>
<proteinExistence type="predicted"/>
<keyword evidence="2" id="KW-1185">Reference proteome</keyword>
<evidence type="ECO:0000313" key="1">
    <source>
        <dbReference type="EMBL" id="KAH7987979.1"/>
    </source>
</evidence>
<sequence length="158" mass="17471">MTSCPGLQVVFVESKFTPQPFYDPHAENMPAQGGIPFVLTGEFFPQSQKPAAFMIAGIINWLSNFAVGLLFPYIQKGLQTYCFLVFAAICLAGATFLFFVLPETKNKTLFEINQAFAKKKASSEAREMDQFAATRKSSGEEPPFSFTLDNGDTKARIC</sequence>
<dbReference type="EMBL" id="CM037623">
    <property type="protein sequence ID" value="KAH7987979.1"/>
    <property type="molecule type" value="Genomic_DNA"/>
</dbReference>
<accession>A0ACB8E656</accession>
<keyword evidence="1" id="KW-0813">Transport</keyword>
<gene>
    <name evidence="1" type="primary">SLC2A9_1</name>
    <name evidence="1" type="ORF">K3G42_002560</name>
</gene>
<comment type="caution">
    <text evidence="1">The sequence shown here is derived from an EMBL/GenBank/DDBJ whole genome shotgun (WGS) entry which is preliminary data.</text>
</comment>